<dbReference type="CDD" id="cd06530">
    <property type="entry name" value="S26_SPase_I"/>
    <property type="match status" value="1"/>
</dbReference>
<organism evidence="7 8">
    <name type="scientific">Salinirubrum litoreum</name>
    <dbReference type="NCBI Taxonomy" id="1126234"/>
    <lineage>
        <taxon>Archaea</taxon>
        <taxon>Methanobacteriati</taxon>
        <taxon>Methanobacteriota</taxon>
        <taxon>Stenosarchaea group</taxon>
        <taxon>Halobacteria</taxon>
        <taxon>Halobacteriales</taxon>
        <taxon>Haloferacaceae</taxon>
        <taxon>Salinirubrum</taxon>
    </lineage>
</organism>
<feature type="transmembrane region" description="Helical" evidence="6">
    <location>
        <begin position="103"/>
        <end position="124"/>
    </location>
</feature>
<dbReference type="InterPro" id="IPR001733">
    <property type="entry name" value="Peptidase_S26B"/>
</dbReference>
<sequence length="338" mass="36124">MSAGDGPPSGDDGTGSSAGSDAGRNESDRPAESKTDARNESDRPAESKTDARSESDRPADADPTGRETPPPRRASEPSDSSDENLLRRFWYAEDGPLMFVREVLTSVLAVVAVGLLLFAISGVWPPMVAVESGSMEPHMSRGDLVFITEPGRYAPDAAVGDTGVVTHETGVQTGYRTFGDHGSVIIYDRPDRFGPPVIHRARLHVEDGENWYDRANPEYMDASNCQQLQYCPAPYAGFITKGDANPQYDQVSGIAAPVQERDIAGVARVRVPYLGYVRLGFATATQAEVGDEPKHARRLQFSTIVSSRNGGVHHPAESSAVRVSGAHTSVSTGTPAVA</sequence>
<evidence type="ECO:0000256" key="4">
    <source>
        <dbReference type="ARBA" id="ARBA00023136"/>
    </source>
</evidence>
<evidence type="ECO:0000313" key="7">
    <source>
        <dbReference type="EMBL" id="MFC5368169.1"/>
    </source>
</evidence>
<evidence type="ECO:0000256" key="2">
    <source>
        <dbReference type="ARBA" id="ARBA00022692"/>
    </source>
</evidence>
<dbReference type="EMBL" id="JBHSKX010000002">
    <property type="protein sequence ID" value="MFC5368169.1"/>
    <property type="molecule type" value="Genomic_DNA"/>
</dbReference>
<evidence type="ECO:0000256" key="1">
    <source>
        <dbReference type="ARBA" id="ARBA00004370"/>
    </source>
</evidence>
<evidence type="ECO:0000256" key="5">
    <source>
        <dbReference type="SAM" id="MobiDB-lite"/>
    </source>
</evidence>
<dbReference type="SUPFAM" id="SSF51306">
    <property type="entry name" value="LexA/Signal peptidase"/>
    <property type="match status" value="1"/>
</dbReference>
<feature type="compositionally biased region" description="Low complexity" evidence="5">
    <location>
        <begin position="1"/>
        <end position="22"/>
    </location>
</feature>
<evidence type="ECO:0000313" key="8">
    <source>
        <dbReference type="Proteomes" id="UP001596201"/>
    </source>
</evidence>
<comment type="subcellular location">
    <subcellularLocation>
        <location evidence="1">Membrane</location>
    </subcellularLocation>
</comment>
<dbReference type="InterPro" id="IPR036286">
    <property type="entry name" value="LexA/Signal_pep-like_sf"/>
</dbReference>
<feature type="region of interest" description="Disordered" evidence="5">
    <location>
        <begin position="306"/>
        <end position="338"/>
    </location>
</feature>
<dbReference type="GO" id="GO:0016020">
    <property type="term" value="C:membrane"/>
    <property type="evidence" value="ECO:0007669"/>
    <property type="project" value="UniProtKB-SubCell"/>
</dbReference>
<feature type="region of interest" description="Disordered" evidence="5">
    <location>
        <begin position="1"/>
        <end position="82"/>
    </location>
</feature>
<dbReference type="InterPro" id="IPR019533">
    <property type="entry name" value="Peptidase_S26"/>
</dbReference>
<feature type="compositionally biased region" description="Polar residues" evidence="5">
    <location>
        <begin position="326"/>
        <end position="338"/>
    </location>
</feature>
<dbReference type="PANTHER" id="PTHR10806:SF6">
    <property type="entry name" value="SIGNAL PEPTIDASE COMPLEX CATALYTIC SUBUNIT SEC11"/>
    <property type="match status" value="1"/>
</dbReference>
<dbReference type="RefSeq" id="WP_227230405.1">
    <property type="nucleotide sequence ID" value="NZ_JAJCVJ010000002.1"/>
</dbReference>
<keyword evidence="3 6" id="KW-1133">Transmembrane helix</keyword>
<evidence type="ECO:0000256" key="3">
    <source>
        <dbReference type="ARBA" id="ARBA00022989"/>
    </source>
</evidence>
<keyword evidence="4 6" id="KW-0472">Membrane</keyword>
<gene>
    <name evidence="7" type="ORF">ACFPJ5_14630</name>
</gene>
<accession>A0ABD5RDU0</accession>
<reference evidence="7 8" key="1">
    <citation type="journal article" date="2019" name="Int. J. Syst. Evol. Microbiol.">
        <title>The Global Catalogue of Microorganisms (GCM) 10K type strain sequencing project: providing services to taxonomists for standard genome sequencing and annotation.</title>
        <authorList>
            <consortium name="The Broad Institute Genomics Platform"/>
            <consortium name="The Broad Institute Genome Sequencing Center for Infectious Disease"/>
            <person name="Wu L."/>
            <person name="Ma J."/>
        </authorList>
    </citation>
    <scope>NUCLEOTIDE SEQUENCE [LARGE SCALE GENOMIC DNA]</scope>
    <source>
        <strain evidence="7 8">CGMCC 1.12237</strain>
    </source>
</reference>
<name>A0ABD5RDU0_9EURY</name>
<dbReference type="AlphaFoldDB" id="A0ABD5RDU0"/>
<comment type="caution">
    <text evidence="7">The sequence shown here is derived from an EMBL/GenBank/DDBJ whole genome shotgun (WGS) entry which is preliminary data.</text>
</comment>
<dbReference type="Proteomes" id="UP001596201">
    <property type="component" value="Unassembled WGS sequence"/>
</dbReference>
<keyword evidence="2 6" id="KW-0812">Transmembrane</keyword>
<dbReference type="PANTHER" id="PTHR10806">
    <property type="entry name" value="SIGNAL PEPTIDASE COMPLEX CATALYTIC SUBUNIT SEC11"/>
    <property type="match status" value="1"/>
</dbReference>
<keyword evidence="8" id="KW-1185">Reference proteome</keyword>
<evidence type="ECO:0000256" key="6">
    <source>
        <dbReference type="SAM" id="Phobius"/>
    </source>
</evidence>
<proteinExistence type="predicted"/>
<feature type="compositionally biased region" description="Basic and acidic residues" evidence="5">
    <location>
        <begin position="23"/>
        <end position="76"/>
    </location>
</feature>
<protein>
    <submittedName>
        <fullName evidence="7">S26 family signal peptidase</fullName>
    </submittedName>
</protein>